<dbReference type="Pfam" id="PF05050">
    <property type="entry name" value="Methyltransf_21"/>
    <property type="match status" value="1"/>
</dbReference>
<sequence length="254" mass="27997">MARYRRELRDRWLAVRLGLAGRQHQYGEIVALRRFIAHFAIDCVIDVGANAGQYATMLRRDVKFGGTILSFEPNPVVCAALERAAGKDSNWHVYNIALSDRDGEAEFNIMAADQFSSLNRPDQGLEAIFAERNRVTETVRVPCARLDSLLPDLMPARDARAFLLKMDTQGHDAQVCSGASAVLRHMTGVQTELAVRPLYAGATDYRTMIALLAEAGFVPNAIFANNKGHFPLLVELDGLFVRAELTLGGNVPIV</sequence>
<organism evidence="2 3">
    <name type="scientific">Sphingobium nicotianae</name>
    <dbReference type="NCBI Taxonomy" id="2782607"/>
    <lineage>
        <taxon>Bacteria</taxon>
        <taxon>Pseudomonadati</taxon>
        <taxon>Pseudomonadota</taxon>
        <taxon>Alphaproteobacteria</taxon>
        <taxon>Sphingomonadales</taxon>
        <taxon>Sphingomonadaceae</taxon>
        <taxon>Sphingobium</taxon>
    </lineage>
</organism>
<dbReference type="GO" id="GO:0008171">
    <property type="term" value="F:O-methyltransferase activity"/>
    <property type="evidence" value="ECO:0007669"/>
    <property type="project" value="TreeGrafter"/>
</dbReference>
<dbReference type="NCBIfam" id="TIGR01444">
    <property type="entry name" value="fkbM_fam"/>
    <property type="match status" value="1"/>
</dbReference>
<reference evidence="2" key="1">
    <citation type="submission" date="2021-05" db="EMBL/GenBank/DDBJ databases">
        <title>Genome of Sphingobium sp. strain.</title>
        <authorList>
            <person name="Fan R."/>
        </authorList>
    </citation>
    <scope>NUCLEOTIDE SEQUENCE</scope>
    <source>
        <strain evidence="2">H33</strain>
    </source>
</reference>
<dbReference type="RefSeq" id="WP_214621623.1">
    <property type="nucleotide sequence ID" value="NZ_JAHGAW010000001.1"/>
</dbReference>
<dbReference type="InterPro" id="IPR006342">
    <property type="entry name" value="FkbM_mtfrase"/>
</dbReference>
<keyword evidence="2" id="KW-0808">Transferase</keyword>
<accession>A0A9X1AJL8</accession>
<protein>
    <submittedName>
        <fullName evidence="2">FkbM family methyltransferase</fullName>
    </submittedName>
</protein>
<dbReference type="PANTHER" id="PTHR36973:SF4">
    <property type="entry name" value="NODULATION PROTEIN"/>
    <property type="match status" value="1"/>
</dbReference>
<evidence type="ECO:0000313" key="2">
    <source>
        <dbReference type="EMBL" id="MBT2185713.1"/>
    </source>
</evidence>
<dbReference type="EMBL" id="JAHGAW010000001">
    <property type="protein sequence ID" value="MBT2185713.1"/>
    <property type="molecule type" value="Genomic_DNA"/>
</dbReference>
<dbReference type="InterPro" id="IPR029063">
    <property type="entry name" value="SAM-dependent_MTases_sf"/>
</dbReference>
<evidence type="ECO:0000259" key="1">
    <source>
        <dbReference type="Pfam" id="PF05050"/>
    </source>
</evidence>
<name>A0A9X1AJL8_9SPHN</name>
<dbReference type="SUPFAM" id="SSF53335">
    <property type="entry name" value="S-adenosyl-L-methionine-dependent methyltransferases"/>
    <property type="match status" value="1"/>
</dbReference>
<keyword evidence="2" id="KW-0489">Methyltransferase</keyword>
<feature type="domain" description="Methyltransferase FkbM" evidence="1">
    <location>
        <begin position="46"/>
        <end position="218"/>
    </location>
</feature>
<dbReference type="PANTHER" id="PTHR36973">
    <property type="entry name" value="SLL1456 PROTEIN-RELATED"/>
    <property type="match status" value="1"/>
</dbReference>
<dbReference type="Proteomes" id="UP001138757">
    <property type="component" value="Unassembled WGS sequence"/>
</dbReference>
<proteinExistence type="predicted"/>
<comment type="caution">
    <text evidence="2">The sequence shown here is derived from an EMBL/GenBank/DDBJ whole genome shotgun (WGS) entry which is preliminary data.</text>
</comment>
<gene>
    <name evidence="2" type="ORF">KK488_02005</name>
</gene>
<keyword evidence="3" id="KW-1185">Reference proteome</keyword>
<dbReference type="GO" id="GO:0032259">
    <property type="term" value="P:methylation"/>
    <property type="evidence" value="ECO:0007669"/>
    <property type="project" value="UniProtKB-KW"/>
</dbReference>
<dbReference type="AlphaFoldDB" id="A0A9X1AJL8"/>
<dbReference type="InterPro" id="IPR053188">
    <property type="entry name" value="FkbM_Methyltransferase"/>
</dbReference>
<dbReference type="Gene3D" id="3.40.50.150">
    <property type="entry name" value="Vaccinia Virus protein VP39"/>
    <property type="match status" value="1"/>
</dbReference>
<evidence type="ECO:0000313" key="3">
    <source>
        <dbReference type="Proteomes" id="UP001138757"/>
    </source>
</evidence>